<name>A0A511M533_9NOCA</name>
<reference evidence="1 2" key="1">
    <citation type="submission" date="2019-07" db="EMBL/GenBank/DDBJ databases">
        <title>Whole genome shotgun sequence of Nocardia ninae NBRC 108245.</title>
        <authorList>
            <person name="Hosoyama A."/>
            <person name="Uohara A."/>
            <person name="Ohji S."/>
            <person name="Ichikawa N."/>
        </authorList>
    </citation>
    <scope>NUCLEOTIDE SEQUENCE [LARGE SCALE GENOMIC DNA]</scope>
    <source>
        <strain evidence="1 2">NBRC 108245</strain>
    </source>
</reference>
<sequence length="77" mass="7684">MGVSGPLVGAGVVVALGKGVLVAVGWSTDEHPASTRIIAASANNIAAEGFWAGKCASPVRDMASPGTPIRSAERPLE</sequence>
<accession>A0A511M533</accession>
<comment type="caution">
    <text evidence="1">The sequence shown here is derived from an EMBL/GenBank/DDBJ whole genome shotgun (WGS) entry which is preliminary data.</text>
</comment>
<dbReference type="EMBL" id="BJXA01000001">
    <property type="protein sequence ID" value="GEM35725.1"/>
    <property type="molecule type" value="Genomic_DNA"/>
</dbReference>
<keyword evidence="2" id="KW-1185">Reference proteome</keyword>
<protein>
    <submittedName>
        <fullName evidence="1">Uncharacterized protein</fullName>
    </submittedName>
</protein>
<organism evidence="1 2">
    <name type="scientific">Nocardia ninae NBRC 108245</name>
    <dbReference type="NCBI Taxonomy" id="1210091"/>
    <lineage>
        <taxon>Bacteria</taxon>
        <taxon>Bacillati</taxon>
        <taxon>Actinomycetota</taxon>
        <taxon>Actinomycetes</taxon>
        <taxon>Mycobacteriales</taxon>
        <taxon>Nocardiaceae</taxon>
        <taxon>Nocardia</taxon>
    </lineage>
</organism>
<proteinExistence type="predicted"/>
<dbReference type="Proteomes" id="UP000321424">
    <property type="component" value="Unassembled WGS sequence"/>
</dbReference>
<evidence type="ECO:0000313" key="2">
    <source>
        <dbReference type="Proteomes" id="UP000321424"/>
    </source>
</evidence>
<dbReference type="AlphaFoldDB" id="A0A511M533"/>
<gene>
    <name evidence="1" type="ORF">NN4_02440</name>
</gene>
<evidence type="ECO:0000313" key="1">
    <source>
        <dbReference type="EMBL" id="GEM35725.1"/>
    </source>
</evidence>